<organism evidence="2 3">
    <name type="scientific">Vibrio chagasii</name>
    <dbReference type="NCBI Taxonomy" id="170679"/>
    <lineage>
        <taxon>Bacteria</taxon>
        <taxon>Pseudomonadati</taxon>
        <taxon>Pseudomonadota</taxon>
        <taxon>Gammaproteobacteria</taxon>
        <taxon>Vibrionales</taxon>
        <taxon>Vibrionaceae</taxon>
        <taxon>Vibrio</taxon>
    </lineage>
</organism>
<dbReference type="RefSeq" id="WP_137406588.1">
    <property type="nucleotide sequence ID" value="NZ_AP025467.1"/>
</dbReference>
<evidence type="ECO:0000313" key="2">
    <source>
        <dbReference type="EMBL" id="KAB0482435.1"/>
    </source>
</evidence>
<comment type="caution">
    <text evidence="2">The sequence shown here is derived from an EMBL/GenBank/DDBJ whole genome shotgun (WGS) entry which is preliminary data.</text>
</comment>
<dbReference type="PANTHER" id="PTHR33516:SF2">
    <property type="entry name" value="LEXA REPRESSOR-RELATED"/>
    <property type="match status" value="1"/>
</dbReference>
<name>A0A7V7NWY8_9VIBR</name>
<dbReference type="Pfam" id="PF00717">
    <property type="entry name" value="Peptidase_S24"/>
    <property type="match status" value="1"/>
</dbReference>
<gene>
    <name evidence="2" type="ORF">F7Q91_03230</name>
</gene>
<dbReference type="InterPro" id="IPR036286">
    <property type="entry name" value="LexA/Signal_pep-like_sf"/>
</dbReference>
<sequence>MGNLKLFNSSASCSLSSWESPAAEYTELSVSLDSILINNPNSTFLAYASGDSMNGDGIFDGDLLCIDRKPQAMTGSIVVVYLNGSLLCKKLDVERRLLLSSNPEHKPIKIEEGDDFSIEGTVIRSVRLFTPLPDFI</sequence>
<evidence type="ECO:0000259" key="1">
    <source>
        <dbReference type="Pfam" id="PF00717"/>
    </source>
</evidence>
<dbReference type="AlphaFoldDB" id="A0A7V7NWY8"/>
<dbReference type="InterPro" id="IPR039418">
    <property type="entry name" value="LexA-like"/>
</dbReference>
<reference evidence="2 3" key="1">
    <citation type="submission" date="2019-09" db="EMBL/GenBank/DDBJ databases">
        <title>Draft genome sequences of 48 bacterial type strains from the CCUG.</title>
        <authorList>
            <person name="Tunovic T."/>
            <person name="Pineiro-Iglesias B."/>
            <person name="Unosson C."/>
            <person name="Inganas E."/>
            <person name="Ohlen M."/>
            <person name="Cardew S."/>
            <person name="Jensie-Markopoulos S."/>
            <person name="Salva-Serra F."/>
            <person name="Jaen-Luchoro D."/>
            <person name="Karlsson R."/>
            <person name="Svensson-Stadler L."/>
            <person name="Chun J."/>
            <person name="Moore E."/>
        </authorList>
    </citation>
    <scope>NUCLEOTIDE SEQUENCE [LARGE SCALE GENOMIC DNA]</scope>
    <source>
        <strain evidence="2 3">CCUG 48643</strain>
    </source>
</reference>
<dbReference type="InterPro" id="IPR015927">
    <property type="entry name" value="Peptidase_S24_S26A/B/C"/>
</dbReference>
<dbReference type="GeneID" id="77344669"/>
<protein>
    <submittedName>
        <fullName evidence="2">S24 family peptidase</fullName>
    </submittedName>
</protein>
<dbReference type="CDD" id="cd06529">
    <property type="entry name" value="S24_LexA-like"/>
    <property type="match status" value="1"/>
</dbReference>
<dbReference type="Proteomes" id="UP000423756">
    <property type="component" value="Unassembled WGS sequence"/>
</dbReference>
<dbReference type="EMBL" id="VZPX01000004">
    <property type="protein sequence ID" value="KAB0482435.1"/>
    <property type="molecule type" value="Genomic_DNA"/>
</dbReference>
<feature type="domain" description="Peptidase S24/S26A/S26B/S26C" evidence="1">
    <location>
        <begin position="20"/>
        <end position="123"/>
    </location>
</feature>
<dbReference type="InterPro" id="IPR050077">
    <property type="entry name" value="LexA_repressor"/>
</dbReference>
<proteinExistence type="predicted"/>
<evidence type="ECO:0000313" key="3">
    <source>
        <dbReference type="Proteomes" id="UP000423756"/>
    </source>
</evidence>
<dbReference type="PANTHER" id="PTHR33516">
    <property type="entry name" value="LEXA REPRESSOR"/>
    <property type="match status" value="1"/>
</dbReference>
<dbReference type="SUPFAM" id="SSF51306">
    <property type="entry name" value="LexA/Signal peptidase"/>
    <property type="match status" value="1"/>
</dbReference>
<accession>A0A7V7NWY8</accession>
<dbReference type="Gene3D" id="2.10.109.10">
    <property type="entry name" value="Umud Fragment, subunit A"/>
    <property type="match status" value="1"/>
</dbReference>